<evidence type="ECO:0000313" key="6">
    <source>
        <dbReference type="Proteomes" id="UP000659047"/>
    </source>
</evidence>
<organism evidence="5 6">
    <name type="scientific">Tenebrionibacter intestinalis</name>
    <dbReference type="NCBI Taxonomy" id="2799638"/>
    <lineage>
        <taxon>Bacteria</taxon>
        <taxon>Pseudomonadati</taxon>
        <taxon>Pseudomonadota</taxon>
        <taxon>Gammaproteobacteria</taxon>
        <taxon>Enterobacterales</taxon>
        <taxon>Enterobacteriaceae</taxon>
        <taxon>Tenebrionibacter/Tenebrionicola group</taxon>
        <taxon>Tenebrionibacter</taxon>
    </lineage>
</organism>
<dbReference type="GO" id="GO:0005737">
    <property type="term" value="C:cytoplasm"/>
    <property type="evidence" value="ECO:0007669"/>
    <property type="project" value="UniProtKB-SubCell"/>
</dbReference>
<comment type="function">
    <text evidence="3">Inhibits the supercoiling activity of DNA gyrase. Acts by inhibiting DNA gyrase at an early step, prior to (or at the step of) binding of DNA by the gyrase. It protects cells against toxins that target DNA gyrase, by inhibiting activity of these toxins and reducing the formation of lethal double-strand breaks in the cell.</text>
</comment>
<evidence type="ECO:0000256" key="2">
    <source>
        <dbReference type="ARBA" id="ARBA00023016"/>
    </source>
</evidence>
<dbReference type="InterPro" id="IPR050908">
    <property type="entry name" value="SmbC-like"/>
</dbReference>
<evidence type="ECO:0000313" key="5">
    <source>
        <dbReference type="EMBL" id="MBK4716915.1"/>
    </source>
</evidence>
<dbReference type="Pfam" id="PF06445">
    <property type="entry name" value="GyrI-like"/>
    <property type="match status" value="1"/>
</dbReference>
<accession>A0A8K0V8C2</accession>
<dbReference type="RefSeq" id="WP_238715174.1">
    <property type="nucleotide sequence ID" value="NZ_JAEPBH010000061.1"/>
</dbReference>
<keyword evidence="2 3" id="KW-0346">Stress response</keyword>
<comment type="caution">
    <text evidence="5">The sequence shown here is derived from an EMBL/GenBank/DDBJ whole genome shotgun (WGS) entry which is preliminary data.</text>
</comment>
<dbReference type="NCBIfam" id="NF007451">
    <property type="entry name" value="PRK10016.1"/>
    <property type="match status" value="1"/>
</dbReference>
<protein>
    <recommendedName>
        <fullName evidence="3">DNA gyrase inhibitor</fullName>
    </recommendedName>
</protein>
<evidence type="ECO:0000256" key="1">
    <source>
        <dbReference type="ARBA" id="ARBA00022490"/>
    </source>
</evidence>
<comment type="subcellular location">
    <subcellularLocation>
        <location evidence="3">Cytoplasm</location>
    </subcellularLocation>
</comment>
<dbReference type="SMART" id="SM00871">
    <property type="entry name" value="AraC_E_bind"/>
    <property type="match status" value="1"/>
</dbReference>
<dbReference type="EMBL" id="JAEPBH010000061">
    <property type="protein sequence ID" value="MBK4716915.1"/>
    <property type="molecule type" value="Genomic_DNA"/>
</dbReference>
<dbReference type="Proteomes" id="UP000659047">
    <property type="component" value="Unassembled WGS sequence"/>
</dbReference>
<dbReference type="InterPro" id="IPR011256">
    <property type="entry name" value="Reg_factor_effector_dom_sf"/>
</dbReference>
<keyword evidence="1 3" id="KW-0963">Cytoplasm</keyword>
<comment type="similarity">
    <text evidence="3">Belongs to the DNA gyrase inhibitor family.</text>
</comment>
<proteinExistence type="inferred from homology"/>
<dbReference type="HAMAP" id="MF_01896">
    <property type="entry name" value="DNA_gyrase_inhibitor"/>
    <property type="match status" value="1"/>
</dbReference>
<dbReference type="Gene3D" id="3.20.80.10">
    <property type="entry name" value="Regulatory factor, effector binding domain"/>
    <property type="match status" value="1"/>
</dbReference>
<dbReference type="GO" id="GO:0008657">
    <property type="term" value="F:DNA topoisomerase type II (double strand cut, ATP-hydrolyzing) inhibitor activity"/>
    <property type="evidence" value="ECO:0007669"/>
    <property type="project" value="UniProtKB-UniRule"/>
</dbReference>
<dbReference type="SUPFAM" id="SSF55136">
    <property type="entry name" value="Probable bacterial effector-binding domain"/>
    <property type="match status" value="1"/>
</dbReference>
<keyword evidence="6" id="KW-1185">Reference proteome</keyword>
<gene>
    <name evidence="3 5" type="primary">sbmC</name>
    <name evidence="5" type="ORF">JJB97_16575</name>
</gene>
<sequence length="162" mass="18140">MKYQIKVIAPRTLAGFHLVGPWERTVKQGFEQLYAWVKSQQYPAAQWIAVYFDNPEVTPPEKLSCNTSVAVPDDFVIPANSEGVIKTRLEGGLFAVASARVKNSDFTTPWLDFFAALEADKGYIFRDAPCFELYLNDGASGVWEIEMYIGVEKNAPHDVPTC</sequence>
<dbReference type="InterPro" id="IPR010499">
    <property type="entry name" value="AraC_E-bd"/>
</dbReference>
<reference evidence="5" key="1">
    <citation type="submission" date="2021-01" db="EMBL/GenBank/DDBJ databases">
        <title>Intestinitalea alba gen. nov., sp. nov., a novel genus of the family Enterobacteriaceae, isolated from the gut of the plastic-eating mealworm Tenebrio molitor L.</title>
        <authorList>
            <person name="Yang Y."/>
        </authorList>
    </citation>
    <scope>NUCLEOTIDE SEQUENCE</scope>
    <source>
        <strain evidence="5">BIT-L3</strain>
    </source>
</reference>
<feature type="domain" description="AraC effector-binding" evidence="4">
    <location>
        <begin position="1"/>
        <end position="152"/>
    </location>
</feature>
<dbReference type="InterPro" id="IPR024911">
    <property type="entry name" value="SmbC"/>
</dbReference>
<comment type="subunit">
    <text evidence="3">Interacts with DNA gyrase.</text>
</comment>
<dbReference type="AlphaFoldDB" id="A0A8K0V8C2"/>
<dbReference type="PANTHER" id="PTHR40055:SF2">
    <property type="entry name" value="DNA GYRASE INHIBITOR"/>
    <property type="match status" value="1"/>
</dbReference>
<evidence type="ECO:0000259" key="4">
    <source>
        <dbReference type="SMART" id="SM00871"/>
    </source>
</evidence>
<evidence type="ECO:0000256" key="3">
    <source>
        <dbReference type="HAMAP-Rule" id="MF_01896"/>
    </source>
</evidence>
<dbReference type="InterPro" id="IPR029442">
    <property type="entry name" value="GyrI-like"/>
</dbReference>
<name>A0A8K0V8C2_9ENTR</name>
<dbReference type="PANTHER" id="PTHR40055">
    <property type="entry name" value="TRANSCRIPTIONAL REGULATOR YGIV-RELATED"/>
    <property type="match status" value="1"/>
</dbReference>